<evidence type="ECO:0000256" key="1">
    <source>
        <dbReference type="ARBA" id="ARBA00001974"/>
    </source>
</evidence>
<comment type="similarity">
    <text evidence="6">Belongs to the FAD-dependent oxidoreductase 2 family. 3-oxosteroid dehydrogenase subfamily.</text>
</comment>
<dbReference type="Gene3D" id="3.90.700.10">
    <property type="entry name" value="Succinate dehydrogenase/fumarate reductase flavoprotein, catalytic domain"/>
    <property type="match status" value="1"/>
</dbReference>
<evidence type="ECO:0000256" key="8">
    <source>
        <dbReference type="ARBA" id="ARBA00069709"/>
    </source>
</evidence>
<proteinExistence type="inferred from homology"/>
<dbReference type="PANTHER" id="PTHR43400:SF10">
    <property type="entry name" value="3-OXOSTEROID 1-DEHYDROGENASE"/>
    <property type="match status" value="1"/>
</dbReference>
<name>A0A7C1FWS8_THERO</name>
<evidence type="ECO:0000256" key="6">
    <source>
        <dbReference type="ARBA" id="ARBA00061147"/>
    </source>
</evidence>
<dbReference type="InterPro" id="IPR036188">
    <property type="entry name" value="FAD/NAD-bd_sf"/>
</dbReference>
<sequence>MPDFDYQTDVLIVGTGGAGLVGALVVKEHGFEPLVIEKTNVVGGTTAWSGGGLWIPNNPVSRRAGLQDSFEAALRYMDEVIGDVGPASSPARRRAFLEYGPQMVEFLERLGFRWRPSLGYPDYYPEKPGGSTFGRSIEGAIFDGRLLGPWLPRLHRYPNVPSIPLYTNEASKFALVLRTPSGAATVARVLWRLVSYRLRGRVPLTLGASLVGQLLMLCLQRGIPIWLESPLEHLLVEEDRVVGAVVRHQGRTVRVRARGGVLLAAGGFAHNREMRERYHPHPITTDWTSAAPSDTGDAIRAAQAIGAAVDLLDDAWWGPTAILPNGRPLFILWERSFPFGIIVDSSGQRFMNESASYVDCGHWQYERHRTVPAIPAWLIIDSKHRRFYPFGFVPPIVTPRSMTGPQFLVRAQTLRELAARCGIDPDGLERTVERFNRMAIAGKDEDFHRGDSAYDRYYGDPRVRPNPNLGPLDRPPFYATAIYPGDLGTKGGLLTDEWARVLREDGRPIPGLYAAGNTTASVMGRTYPGPGSTIGPACTFAYIGMLHAVRQLREAFARTEGEHPRDGH</sequence>
<dbReference type="SUPFAM" id="SSF51905">
    <property type="entry name" value="FAD/NAD(P)-binding domain"/>
    <property type="match status" value="1"/>
</dbReference>
<evidence type="ECO:0000256" key="2">
    <source>
        <dbReference type="ARBA" id="ARBA00022630"/>
    </source>
</evidence>
<dbReference type="InterPro" id="IPR050315">
    <property type="entry name" value="FAD-oxidoreductase_2"/>
</dbReference>
<dbReference type="Pfam" id="PF00890">
    <property type="entry name" value="FAD_binding_2"/>
    <property type="match status" value="1"/>
</dbReference>
<keyword evidence="3" id="KW-0274">FAD</keyword>
<organism evidence="10">
    <name type="scientific">Thermomicrobium roseum</name>
    <dbReference type="NCBI Taxonomy" id="500"/>
    <lineage>
        <taxon>Bacteria</taxon>
        <taxon>Pseudomonadati</taxon>
        <taxon>Thermomicrobiota</taxon>
        <taxon>Thermomicrobia</taxon>
        <taxon>Thermomicrobiales</taxon>
        <taxon>Thermomicrobiaceae</taxon>
        <taxon>Thermomicrobium</taxon>
    </lineage>
</organism>
<evidence type="ECO:0000256" key="5">
    <source>
        <dbReference type="ARBA" id="ARBA00051951"/>
    </source>
</evidence>
<dbReference type="InterPro" id="IPR027477">
    <property type="entry name" value="Succ_DH/fumarate_Rdtase_cat_sf"/>
</dbReference>
<dbReference type="EMBL" id="DSJL01000011">
    <property type="protein sequence ID" value="HEF65268.1"/>
    <property type="molecule type" value="Genomic_DNA"/>
</dbReference>
<gene>
    <name evidence="10" type="ORF">ENP47_06700</name>
</gene>
<reference evidence="10" key="1">
    <citation type="journal article" date="2020" name="mSystems">
        <title>Genome- and Community-Level Interaction Insights into Carbon Utilization and Element Cycling Functions of Hydrothermarchaeota in Hydrothermal Sediment.</title>
        <authorList>
            <person name="Zhou Z."/>
            <person name="Liu Y."/>
            <person name="Xu W."/>
            <person name="Pan J."/>
            <person name="Luo Z.H."/>
            <person name="Li M."/>
        </authorList>
    </citation>
    <scope>NUCLEOTIDE SEQUENCE [LARGE SCALE GENOMIC DNA]</scope>
    <source>
        <strain evidence="10">SpSt-222</strain>
    </source>
</reference>
<keyword evidence="2" id="KW-0285">Flavoprotein</keyword>
<dbReference type="PANTHER" id="PTHR43400">
    <property type="entry name" value="FUMARATE REDUCTASE"/>
    <property type="match status" value="1"/>
</dbReference>
<dbReference type="Gene3D" id="3.50.50.60">
    <property type="entry name" value="FAD/NAD(P)-binding domain"/>
    <property type="match status" value="2"/>
</dbReference>
<accession>A0A7C1FWS8</accession>
<comment type="caution">
    <text evidence="10">The sequence shown here is derived from an EMBL/GenBank/DDBJ whole genome shotgun (WGS) entry which is preliminary data.</text>
</comment>
<evidence type="ECO:0000256" key="4">
    <source>
        <dbReference type="ARBA" id="ARBA00023002"/>
    </source>
</evidence>
<evidence type="ECO:0000256" key="3">
    <source>
        <dbReference type="ARBA" id="ARBA00022827"/>
    </source>
</evidence>
<dbReference type="GO" id="GO:0047571">
    <property type="term" value="F:3-oxosteroid 1-dehydrogenase activity"/>
    <property type="evidence" value="ECO:0007669"/>
    <property type="project" value="UniProtKB-EC"/>
</dbReference>
<evidence type="ECO:0000259" key="9">
    <source>
        <dbReference type="Pfam" id="PF00890"/>
    </source>
</evidence>
<comment type="catalytic activity">
    <reaction evidence="5">
        <text>a 3-oxosteroid + A = a 3-oxo-Delta(1)-steroid + AH2</text>
        <dbReference type="Rhea" id="RHEA:13329"/>
        <dbReference type="ChEBI" id="CHEBI:13193"/>
        <dbReference type="ChEBI" id="CHEBI:17499"/>
        <dbReference type="ChEBI" id="CHEBI:20156"/>
        <dbReference type="ChEBI" id="CHEBI:47788"/>
        <dbReference type="EC" id="1.3.99.4"/>
    </reaction>
</comment>
<dbReference type="FunFam" id="3.50.50.60:FF:000208">
    <property type="entry name" value="3-ketosteroid dehydrogenase"/>
    <property type="match status" value="1"/>
</dbReference>
<dbReference type="AlphaFoldDB" id="A0A7C1FWS8"/>
<protein>
    <recommendedName>
        <fullName evidence="8">3-oxosteroid 1-dehydrogenase</fullName>
        <ecNumber evidence="7">1.3.99.4</ecNumber>
    </recommendedName>
</protein>
<comment type="cofactor">
    <cofactor evidence="1">
        <name>FAD</name>
        <dbReference type="ChEBI" id="CHEBI:57692"/>
    </cofactor>
</comment>
<dbReference type="InterPro" id="IPR003953">
    <property type="entry name" value="FAD-dep_OxRdtase_2_FAD-bd"/>
</dbReference>
<dbReference type="EC" id="1.3.99.4" evidence="7"/>
<feature type="domain" description="FAD-dependent oxidoreductase 2 FAD-binding" evidence="9">
    <location>
        <begin position="9"/>
        <end position="534"/>
    </location>
</feature>
<dbReference type="SUPFAM" id="SSF56425">
    <property type="entry name" value="Succinate dehydrogenase/fumarate reductase flavoprotein, catalytic domain"/>
    <property type="match status" value="1"/>
</dbReference>
<evidence type="ECO:0000313" key="10">
    <source>
        <dbReference type="EMBL" id="HEF65268.1"/>
    </source>
</evidence>
<evidence type="ECO:0000256" key="7">
    <source>
        <dbReference type="ARBA" id="ARBA00066536"/>
    </source>
</evidence>
<keyword evidence="4" id="KW-0560">Oxidoreductase</keyword>
<dbReference type="GO" id="GO:0008202">
    <property type="term" value="P:steroid metabolic process"/>
    <property type="evidence" value="ECO:0007669"/>
    <property type="project" value="UniProtKB-ARBA"/>
</dbReference>